<name>A0AAD0YL71_CHRNA</name>
<organism evidence="1 2">
    <name type="scientific">Chryseobacterium nakagawai</name>
    <dbReference type="NCBI Taxonomy" id="1241982"/>
    <lineage>
        <taxon>Bacteria</taxon>
        <taxon>Pseudomonadati</taxon>
        <taxon>Bacteroidota</taxon>
        <taxon>Flavobacteriia</taxon>
        <taxon>Flavobacteriales</taxon>
        <taxon>Weeksellaceae</taxon>
        <taxon>Chryseobacterium group</taxon>
        <taxon>Chryseobacterium</taxon>
    </lineage>
</organism>
<dbReference type="RefSeq" id="WP_123857604.1">
    <property type="nucleotide sequence ID" value="NZ_CP033923.1"/>
</dbReference>
<accession>A0AAD0YL71</accession>
<dbReference type="EMBL" id="CP033923">
    <property type="protein sequence ID" value="AZA90899.1"/>
    <property type="molecule type" value="Genomic_DNA"/>
</dbReference>
<proteinExistence type="predicted"/>
<protein>
    <submittedName>
        <fullName evidence="1">Uncharacterized protein</fullName>
    </submittedName>
</protein>
<sequence>MKYRIEKGFVSTIQKRVRLRRMGKKIQDESLNLNSKSVFITFINRHFQKIISSILYKYSKKEEHPVYLFQNQAGIHGKI</sequence>
<keyword evidence="2" id="KW-1185">Reference proteome</keyword>
<dbReference type="Proteomes" id="UP000278288">
    <property type="component" value="Chromosome"/>
</dbReference>
<reference evidence="1 2" key="1">
    <citation type="submission" date="2018-11" db="EMBL/GenBank/DDBJ databases">
        <title>Proposal to divide the Flavobacteriaceae and reorganize its genera based on Amino Acid Identity values calculated from whole genome sequences.</title>
        <authorList>
            <person name="Nicholson A.C."/>
            <person name="Gulvik C.A."/>
            <person name="Whitney A.M."/>
            <person name="Humrighouse B.W."/>
            <person name="Bell M."/>
            <person name="Holmes B."/>
            <person name="Steigerwalt A.G."/>
            <person name="Villarma A."/>
            <person name="Sheth M."/>
            <person name="Batra D."/>
            <person name="Pryor J."/>
            <person name="Bernardet J.-F."/>
            <person name="Hugo C."/>
            <person name="Kampfer P."/>
            <person name="Newman J."/>
            <person name="McQuiston J.R."/>
        </authorList>
    </citation>
    <scope>NUCLEOTIDE SEQUENCE [LARGE SCALE GENOMIC DNA]</scope>
    <source>
        <strain evidence="1 2">G0041</strain>
    </source>
</reference>
<evidence type="ECO:0000313" key="2">
    <source>
        <dbReference type="Proteomes" id="UP000278288"/>
    </source>
</evidence>
<gene>
    <name evidence="1" type="ORF">EG343_09770</name>
</gene>
<dbReference type="AlphaFoldDB" id="A0AAD0YL71"/>
<dbReference type="KEGG" id="cnk:EG343_09770"/>
<evidence type="ECO:0000313" key="1">
    <source>
        <dbReference type="EMBL" id="AZA90899.1"/>
    </source>
</evidence>